<evidence type="ECO:0000256" key="1">
    <source>
        <dbReference type="ARBA" id="ARBA00009744"/>
    </source>
</evidence>
<protein>
    <recommendedName>
        <fullName evidence="3">Bet v I/Major latex protein domain-containing protein</fullName>
    </recommendedName>
</protein>
<dbReference type="GO" id="GO:0006952">
    <property type="term" value="P:defense response"/>
    <property type="evidence" value="ECO:0007669"/>
    <property type="project" value="InterPro"/>
</dbReference>
<keyword evidence="2" id="KW-0017">Alkaloid metabolism</keyword>
<evidence type="ECO:0000259" key="3">
    <source>
        <dbReference type="Pfam" id="PF00407"/>
    </source>
</evidence>
<name>A0AAV5J6K7_9ROSI</name>
<dbReference type="InterPro" id="IPR000916">
    <property type="entry name" value="Bet_v_I/MLP"/>
</dbReference>
<dbReference type="InterPro" id="IPR023393">
    <property type="entry name" value="START-like_dom_sf"/>
</dbReference>
<dbReference type="GO" id="GO:0038023">
    <property type="term" value="F:signaling receptor activity"/>
    <property type="evidence" value="ECO:0007669"/>
    <property type="project" value="TreeGrafter"/>
</dbReference>
<dbReference type="GO" id="GO:0009738">
    <property type="term" value="P:abscisic acid-activated signaling pathway"/>
    <property type="evidence" value="ECO:0007669"/>
    <property type="project" value="TreeGrafter"/>
</dbReference>
<dbReference type="Pfam" id="PF00407">
    <property type="entry name" value="Bet_v_1"/>
    <property type="match status" value="1"/>
</dbReference>
<dbReference type="GO" id="GO:0010427">
    <property type="term" value="F:abscisic acid binding"/>
    <property type="evidence" value="ECO:0007669"/>
    <property type="project" value="TreeGrafter"/>
</dbReference>
<reference evidence="4 5" key="1">
    <citation type="journal article" date="2021" name="Commun. Biol.">
        <title>The genome of Shorea leprosula (Dipterocarpaceae) highlights the ecological relevance of drought in aseasonal tropical rainforests.</title>
        <authorList>
            <person name="Ng K.K.S."/>
            <person name="Kobayashi M.J."/>
            <person name="Fawcett J.A."/>
            <person name="Hatakeyama M."/>
            <person name="Paape T."/>
            <person name="Ng C.H."/>
            <person name="Ang C.C."/>
            <person name="Tnah L.H."/>
            <person name="Lee C.T."/>
            <person name="Nishiyama T."/>
            <person name="Sese J."/>
            <person name="O'Brien M.J."/>
            <person name="Copetti D."/>
            <person name="Mohd Noor M.I."/>
            <person name="Ong R.C."/>
            <person name="Putra M."/>
            <person name="Sireger I.Z."/>
            <person name="Indrioko S."/>
            <person name="Kosugi Y."/>
            <person name="Izuno A."/>
            <person name="Isagi Y."/>
            <person name="Lee S.L."/>
            <person name="Shimizu K.K."/>
        </authorList>
    </citation>
    <scope>NUCLEOTIDE SEQUENCE [LARGE SCALE GENOMIC DNA]</scope>
    <source>
        <strain evidence="4">214</strain>
    </source>
</reference>
<evidence type="ECO:0000256" key="2">
    <source>
        <dbReference type="ARBA" id="ARBA00022589"/>
    </source>
</evidence>
<dbReference type="GO" id="GO:0004864">
    <property type="term" value="F:protein phosphatase inhibitor activity"/>
    <property type="evidence" value="ECO:0007669"/>
    <property type="project" value="TreeGrafter"/>
</dbReference>
<proteinExistence type="inferred from homology"/>
<dbReference type="PANTHER" id="PTHR31213">
    <property type="entry name" value="OS08G0374000 PROTEIN-RELATED"/>
    <property type="match status" value="1"/>
</dbReference>
<gene>
    <name evidence="4" type="ORF">SLEP1_g17605</name>
</gene>
<dbReference type="EMBL" id="BPVZ01000024">
    <property type="protein sequence ID" value="GKV05618.1"/>
    <property type="molecule type" value="Genomic_DNA"/>
</dbReference>
<dbReference type="PANTHER" id="PTHR31213:SF19">
    <property type="entry name" value="BET V I_MAJOR LATEX PROTEIN DOMAIN-CONTAINING PROTEIN"/>
    <property type="match status" value="1"/>
</dbReference>
<evidence type="ECO:0000313" key="4">
    <source>
        <dbReference type="EMBL" id="GKV05618.1"/>
    </source>
</evidence>
<comment type="caution">
    <text evidence="4">The sequence shown here is derived from an EMBL/GenBank/DDBJ whole genome shotgun (WGS) entry which is preliminary data.</text>
</comment>
<evidence type="ECO:0000313" key="5">
    <source>
        <dbReference type="Proteomes" id="UP001054252"/>
    </source>
</evidence>
<dbReference type="Gene3D" id="3.30.530.20">
    <property type="match status" value="1"/>
</dbReference>
<dbReference type="GO" id="GO:0005634">
    <property type="term" value="C:nucleus"/>
    <property type="evidence" value="ECO:0007669"/>
    <property type="project" value="TreeGrafter"/>
</dbReference>
<dbReference type="Proteomes" id="UP001054252">
    <property type="component" value="Unassembled WGS sequence"/>
</dbReference>
<dbReference type="SUPFAM" id="SSF55961">
    <property type="entry name" value="Bet v1-like"/>
    <property type="match status" value="1"/>
</dbReference>
<organism evidence="4 5">
    <name type="scientific">Rubroshorea leprosula</name>
    <dbReference type="NCBI Taxonomy" id="152421"/>
    <lineage>
        <taxon>Eukaryota</taxon>
        <taxon>Viridiplantae</taxon>
        <taxon>Streptophyta</taxon>
        <taxon>Embryophyta</taxon>
        <taxon>Tracheophyta</taxon>
        <taxon>Spermatophyta</taxon>
        <taxon>Magnoliopsida</taxon>
        <taxon>eudicotyledons</taxon>
        <taxon>Gunneridae</taxon>
        <taxon>Pentapetalae</taxon>
        <taxon>rosids</taxon>
        <taxon>malvids</taxon>
        <taxon>Malvales</taxon>
        <taxon>Dipterocarpaceae</taxon>
        <taxon>Rubroshorea</taxon>
    </lineage>
</organism>
<keyword evidence="5" id="KW-1185">Reference proteome</keyword>
<dbReference type="AlphaFoldDB" id="A0AAV5J6K7"/>
<dbReference type="InterPro" id="IPR050279">
    <property type="entry name" value="Plant_def-hormone_signal"/>
</dbReference>
<dbReference type="GO" id="GO:0005737">
    <property type="term" value="C:cytoplasm"/>
    <property type="evidence" value="ECO:0007669"/>
    <property type="project" value="TreeGrafter"/>
</dbReference>
<feature type="domain" description="Bet v I/Major latex protein" evidence="3">
    <location>
        <begin position="123"/>
        <end position="227"/>
    </location>
</feature>
<comment type="similarity">
    <text evidence="1">Belongs to the BetVI family.</text>
</comment>
<dbReference type="GO" id="GO:0009820">
    <property type="term" value="P:alkaloid metabolic process"/>
    <property type="evidence" value="ECO:0007669"/>
    <property type="project" value="UniProtKB-KW"/>
</dbReference>
<sequence>MVDLEMNLQMASEEIAASLKEQSASALLRVPRATRDVLHLVPPAIPLLESSTSSRRSVVLIIFPSVRDLVSISCCLDLEKVQGRCCRVNTMEIWVPTMCRMREEEKNLDLASKVWEIYGTTKLPQLIQEALKDFVEKAEFVGDGGVGSTVKLVFVPGVIPGITWYKEKYTKVDNENRVKETEDVEGGYLDLGFTLYRVRFEIIEKDKDSSIIKSTVEYDLKDEAAANASIISIAPYAKLAQAAKEQLIKTKA</sequence>
<dbReference type="CDD" id="cd07816">
    <property type="entry name" value="Bet_v1-like"/>
    <property type="match status" value="1"/>
</dbReference>
<accession>A0AAV5J6K7</accession>